<dbReference type="InterPro" id="IPR032466">
    <property type="entry name" value="Metal_Hydrolase"/>
</dbReference>
<organism evidence="3 4">
    <name type="scientific">Sediminibacterium roseum</name>
    <dbReference type="NCBI Taxonomy" id="1978412"/>
    <lineage>
        <taxon>Bacteria</taxon>
        <taxon>Pseudomonadati</taxon>
        <taxon>Bacteroidota</taxon>
        <taxon>Chitinophagia</taxon>
        <taxon>Chitinophagales</taxon>
        <taxon>Chitinophagaceae</taxon>
        <taxon>Sediminibacterium</taxon>
    </lineage>
</organism>
<evidence type="ECO:0000313" key="3">
    <source>
        <dbReference type="EMBL" id="NCI51894.1"/>
    </source>
</evidence>
<keyword evidence="4" id="KW-1185">Reference proteome</keyword>
<dbReference type="Gene3D" id="3.20.20.140">
    <property type="entry name" value="Metal-dependent hydrolases"/>
    <property type="match status" value="1"/>
</dbReference>
<feature type="domain" description="Amidohydrolase-related" evidence="2">
    <location>
        <begin position="52"/>
        <end position="378"/>
    </location>
</feature>
<dbReference type="InterPro" id="IPR006680">
    <property type="entry name" value="Amidohydro-rel"/>
</dbReference>
<dbReference type="PANTHER" id="PTHR43794:SF11">
    <property type="entry name" value="AMIDOHYDROLASE-RELATED DOMAIN-CONTAINING PROTEIN"/>
    <property type="match status" value="1"/>
</dbReference>
<dbReference type="PANTHER" id="PTHR43794">
    <property type="entry name" value="AMINOHYDROLASE SSNA-RELATED"/>
    <property type="match status" value="1"/>
</dbReference>
<dbReference type="EMBL" id="JAACJS010000015">
    <property type="protein sequence ID" value="NCI51894.1"/>
    <property type="molecule type" value="Genomic_DNA"/>
</dbReference>
<evidence type="ECO:0000313" key="4">
    <source>
        <dbReference type="Proteomes" id="UP000753802"/>
    </source>
</evidence>
<evidence type="ECO:0000256" key="1">
    <source>
        <dbReference type="ARBA" id="ARBA00022801"/>
    </source>
</evidence>
<keyword evidence="1" id="KW-0378">Hydrolase</keyword>
<accession>A0ABW9ZXX7</accession>
<dbReference type="Proteomes" id="UP000753802">
    <property type="component" value="Unassembled WGS sequence"/>
</dbReference>
<proteinExistence type="predicted"/>
<comment type="caution">
    <text evidence="3">The sequence shown here is derived from an EMBL/GenBank/DDBJ whole genome shotgun (WGS) entry which is preliminary data.</text>
</comment>
<dbReference type="InterPro" id="IPR050287">
    <property type="entry name" value="MTA/SAH_deaminase"/>
</dbReference>
<dbReference type="Pfam" id="PF01979">
    <property type="entry name" value="Amidohydro_1"/>
    <property type="match status" value="1"/>
</dbReference>
<dbReference type="RefSeq" id="WP_161820158.1">
    <property type="nucleotide sequence ID" value="NZ_JAACJS010000015.1"/>
</dbReference>
<dbReference type="SUPFAM" id="SSF51556">
    <property type="entry name" value="Metallo-dependent hydrolases"/>
    <property type="match status" value="1"/>
</dbReference>
<protein>
    <submittedName>
        <fullName evidence="3">Amidohydrolase family protein</fullName>
    </submittedName>
</protein>
<gene>
    <name evidence="3" type="ORF">GWC95_18360</name>
</gene>
<reference evidence="3 4" key="1">
    <citation type="submission" date="2020-01" db="EMBL/GenBank/DDBJ databases">
        <title>Genome analysis.</title>
        <authorList>
            <person name="Wu S."/>
            <person name="Wang G."/>
        </authorList>
    </citation>
    <scope>NUCLEOTIDE SEQUENCE [LARGE SCALE GENOMIC DNA]</scope>
    <source>
        <strain evidence="3 4">SYL130</strain>
    </source>
</reference>
<sequence>MNYLKFQPTHLFTGSELLGPGHVLITDEKGKIEDIVKTADAGLGIRQLDGVLSPGFVNCHCHLELSHMKGAIAEETGLVDFVFKVVTGRHHSDEAIAEAISNAEQGMIDNGIVAVGDICNNTSTLAQKEKQNIAYYNFIETSGWMPSVAETRFEQSLAFYNAFNQLHTPNARQRASICPHAPYSVSEELWQHMMPYFENKTVTIHNQETAFEDLLFEKGEGDFRRMYELMKMDISFFKPTGKSSLRSYFSKLLAAEQVLLVHNTFTKEEDVVYAGEGSQNLNWCVCVNANLYIEKALPPIDLFRKHNCGIVVGTDSLASNHSLSVLDELKTITRYFPHIPLQEKLQWATSNGARALQFDASLGSFEKGKTPGIQLISGLVNGDIAAASTTQVLCR</sequence>
<evidence type="ECO:0000259" key="2">
    <source>
        <dbReference type="Pfam" id="PF01979"/>
    </source>
</evidence>
<name>A0ABW9ZXX7_9BACT</name>